<gene>
    <name evidence="3" type="ORF">FA13DRAFT_1755344</name>
</gene>
<dbReference type="Gene3D" id="3.10.110.10">
    <property type="entry name" value="Ubiquitin Conjugating Enzyme"/>
    <property type="match status" value="1"/>
</dbReference>
<dbReference type="SMART" id="SM00212">
    <property type="entry name" value="UBCc"/>
    <property type="match status" value="1"/>
</dbReference>
<comment type="caution">
    <text evidence="3">The sequence shown here is derived from an EMBL/GenBank/DDBJ whole genome shotgun (WGS) entry which is preliminary data.</text>
</comment>
<dbReference type="SUPFAM" id="SSF54495">
    <property type="entry name" value="UBC-like"/>
    <property type="match status" value="1"/>
</dbReference>
<organism evidence="3 4">
    <name type="scientific">Coprinellus micaceus</name>
    <name type="common">Glistening ink-cap mushroom</name>
    <name type="synonym">Coprinus micaceus</name>
    <dbReference type="NCBI Taxonomy" id="71717"/>
    <lineage>
        <taxon>Eukaryota</taxon>
        <taxon>Fungi</taxon>
        <taxon>Dikarya</taxon>
        <taxon>Basidiomycota</taxon>
        <taxon>Agaricomycotina</taxon>
        <taxon>Agaricomycetes</taxon>
        <taxon>Agaricomycetidae</taxon>
        <taxon>Agaricales</taxon>
        <taxon>Agaricineae</taxon>
        <taxon>Psathyrellaceae</taxon>
        <taxon>Coprinellus</taxon>
    </lineage>
</organism>
<keyword evidence="4" id="KW-1185">Reference proteome</keyword>
<dbReference type="CDD" id="cd23814">
    <property type="entry name" value="UEV_AKTIP"/>
    <property type="match status" value="1"/>
</dbReference>
<dbReference type="OrthoDB" id="5596422at2759"/>
<evidence type="ECO:0000313" key="4">
    <source>
        <dbReference type="Proteomes" id="UP000298030"/>
    </source>
</evidence>
<keyword evidence="1" id="KW-0833">Ubl conjugation pathway</keyword>
<name>A0A4Y7T8G6_COPMI</name>
<dbReference type="Proteomes" id="UP000298030">
    <property type="component" value="Unassembled WGS sequence"/>
</dbReference>
<dbReference type="PANTHER" id="PTHR24067">
    <property type="entry name" value="UBIQUITIN-CONJUGATING ENZYME E2"/>
    <property type="match status" value="1"/>
</dbReference>
<evidence type="ECO:0000313" key="3">
    <source>
        <dbReference type="EMBL" id="TEB30248.1"/>
    </source>
</evidence>
<reference evidence="3 4" key="1">
    <citation type="journal article" date="2019" name="Nat. Ecol. Evol.">
        <title>Megaphylogeny resolves global patterns of mushroom evolution.</title>
        <authorList>
            <person name="Varga T."/>
            <person name="Krizsan K."/>
            <person name="Foldi C."/>
            <person name="Dima B."/>
            <person name="Sanchez-Garcia M."/>
            <person name="Sanchez-Ramirez S."/>
            <person name="Szollosi G.J."/>
            <person name="Szarkandi J.G."/>
            <person name="Papp V."/>
            <person name="Albert L."/>
            <person name="Andreopoulos W."/>
            <person name="Angelini C."/>
            <person name="Antonin V."/>
            <person name="Barry K.W."/>
            <person name="Bougher N.L."/>
            <person name="Buchanan P."/>
            <person name="Buyck B."/>
            <person name="Bense V."/>
            <person name="Catcheside P."/>
            <person name="Chovatia M."/>
            <person name="Cooper J."/>
            <person name="Damon W."/>
            <person name="Desjardin D."/>
            <person name="Finy P."/>
            <person name="Geml J."/>
            <person name="Haridas S."/>
            <person name="Hughes K."/>
            <person name="Justo A."/>
            <person name="Karasinski D."/>
            <person name="Kautmanova I."/>
            <person name="Kiss B."/>
            <person name="Kocsube S."/>
            <person name="Kotiranta H."/>
            <person name="LaButti K.M."/>
            <person name="Lechner B.E."/>
            <person name="Liimatainen K."/>
            <person name="Lipzen A."/>
            <person name="Lukacs Z."/>
            <person name="Mihaltcheva S."/>
            <person name="Morgado L.N."/>
            <person name="Niskanen T."/>
            <person name="Noordeloos M.E."/>
            <person name="Ohm R.A."/>
            <person name="Ortiz-Santana B."/>
            <person name="Ovrebo C."/>
            <person name="Racz N."/>
            <person name="Riley R."/>
            <person name="Savchenko A."/>
            <person name="Shiryaev A."/>
            <person name="Soop K."/>
            <person name="Spirin V."/>
            <person name="Szebenyi C."/>
            <person name="Tomsovsky M."/>
            <person name="Tulloss R.E."/>
            <person name="Uehling J."/>
            <person name="Grigoriev I.V."/>
            <person name="Vagvolgyi C."/>
            <person name="Papp T."/>
            <person name="Martin F.M."/>
            <person name="Miettinen O."/>
            <person name="Hibbett D.S."/>
            <person name="Nagy L.G."/>
        </authorList>
    </citation>
    <scope>NUCLEOTIDE SEQUENCE [LARGE SCALE GENOMIC DNA]</scope>
    <source>
        <strain evidence="3 4">FP101781</strain>
    </source>
</reference>
<dbReference type="InterPro" id="IPR000608">
    <property type="entry name" value="UBC"/>
</dbReference>
<dbReference type="PROSITE" id="PS50127">
    <property type="entry name" value="UBC_2"/>
    <property type="match status" value="1"/>
</dbReference>
<evidence type="ECO:0000259" key="2">
    <source>
        <dbReference type="PROSITE" id="PS50127"/>
    </source>
</evidence>
<feature type="domain" description="UBC core" evidence="2">
    <location>
        <begin position="10"/>
        <end position="159"/>
    </location>
</feature>
<dbReference type="AlphaFoldDB" id="A0A4Y7T8G6"/>
<dbReference type="STRING" id="71717.A0A4Y7T8G6"/>
<protein>
    <submittedName>
        <fullName evidence="3">UBC-like protein</fullName>
    </submittedName>
</protein>
<dbReference type="InterPro" id="IPR050113">
    <property type="entry name" value="Ub_conjugating_enzyme"/>
</dbReference>
<dbReference type="InterPro" id="IPR016135">
    <property type="entry name" value="UBQ-conjugating_enzyme/RWD"/>
</dbReference>
<dbReference type="EMBL" id="QPFP01000024">
    <property type="protein sequence ID" value="TEB30248.1"/>
    <property type="molecule type" value="Genomic_DNA"/>
</dbReference>
<accession>A0A4Y7T8G6</accession>
<dbReference type="Pfam" id="PF00179">
    <property type="entry name" value="UQ_con"/>
    <property type="match status" value="1"/>
</dbReference>
<evidence type="ECO:0000256" key="1">
    <source>
        <dbReference type="ARBA" id="ARBA00022786"/>
    </source>
</evidence>
<sequence>MTTSPLPNLVARTTVSAEYAALMGNGHCPTGMYVLPTADSMFVWDVVLFRFYADATLKLRLTFPENYPGSAPSVRFLTEVFHPLISQDGRFALDWRFRTWRPKEQRVFDVLHCIKSAFKLDTLEKLREEDCINKEAFRYRQSKQSFASLATQSVHLSQSESALFDRDHTIRTRGIPHSIQFQKLNPEQLRQAREKIGLPGPTSTPS</sequence>
<proteinExistence type="predicted"/>